<evidence type="ECO:0000259" key="5">
    <source>
        <dbReference type="PROSITE" id="PS50105"/>
    </source>
</evidence>
<gene>
    <name evidence="6" type="primary">PPFIA2</name>
    <name evidence="6" type="ORF">WISP_138466</name>
</gene>
<evidence type="ECO:0000256" key="4">
    <source>
        <dbReference type="SAM" id="MobiDB-lite"/>
    </source>
</evidence>
<dbReference type="InterPro" id="IPR037621">
    <property type="entry name" value="LIP-1_SAM_2"/>
</dbReference>
<feature type="domain" description="SAM" evidence="5">
    <location>
        <begin position="598"/>
        <end position="660"/>
    </location>
</feature>
<dbReference type="CDD" id="cd09565">
    <property type="entry name" value="SAM_liprin-alpha1_2_3_4_repeat2"/>
    <property type="match status" value="1"/>
</dbReference>
<evidence type="ECO:0000256" key="1">
    <source>
        <dbReference type="ARBA" id="ARBA00022737"/>
    </source>
</evidence>
<dbReference type="PANTHER" id="PTHR12587:SF6">
    <property type="entry name" value="LIPRIN-ALPHA-2"/>
    <property type="match status" value="1"/>
</dbReference>
<keyword evidence="1" id="KW-0677">Repeat</keyword>
<reference evidence="6" key="1">
    <citation type="submission" date="2019-10" db="EMBL/GenBank/DDBJ databases">
        <authorList>
            <person name="Soares A.E.R."/>
            <person name="Aleixo A."/>
            <person name="Schneider P."/>
            <person name="Miyaki C.Y."/>
            <person name="Schneider M.P."/>
            <person name="Mello C."/>
            <person name="Vasconcelos A.T.R."/>
        </authorList>
    </citation>
    <scope>NUCLEOTIDE SEQUENCE</scope>
    <source>
        <tissue evidence="6">Muscle</tissue>
    </source>
</reference>
<dbReference type="Pfam" id="PF07647">
    <property type="entry name" value="SAM_2"/>
    <property type="match status" value="1"/>
</dbReference>
<feature type="region of interest" description="Disordered" evidence="4">
    <location>
        <begin position="357"/>
        <end position="387"/>
    </location>
</feature>
<organism evidence="6 7">
    <name type="scientific">Willisornis vidua</name>
    <name type="common">Xingu scale-backed antbird</name>
    <dbReference type="NCBI Taxonomy" id="1566151"/>
    <lineage>
        <taxon>Eukaryota</taxon>
        <taxon>Metazoa</taxon>
        <taxon>Chordata</taxon>
        <taxon>Craniata</taxon>
        <taxon>Vertebrata</taxon>
        <taxon>Euteleostomi</taxon>
        <taxon>Archelosauria</taxon>
        <taxon>Archosauria</taxon>
        <taxon>Dinosauria</taxon>
        <taxon>Saurischia</taxon>
        <taxon>Theropoda</taxon>
        <taxon>Coelurosauria</taxon>
        <taxon>Aves</taxon>
        <taxon>Neognathae</taxon>
        <taxon>Neoaves</taxon>
        <taxon>Telluraves</taxon>
        <taxon>Australaves</taxon>
        <taxon>Passeriformes</taxon>
        <taxon>Thamnophilidae</taxon>
        <taxon>Willisornis</taxon>
    </lineage>
</organism>
<feature type="compositionally biased region" description="Low complexity" evidence="4">
    <location>
        <begin position="357"/>
        <end position="375"/>
    </location>
</feature>
<feature type="coiled-coil region" evidence="3">
    <location>
        <begin position="300"/>
        <end position="341"/>
    </location>
</feature>
<sequence>MAQKEDMEERITTLEKRYLSAQRESTSIHDMNDKLENELANKEAILRQLEDKNRQLQERLELAEQKLQQTMRKAETLPEVEAELAQRIAALTKAEERHGNIEERMRHLEAQLEEKNQELQRARQREKMNEEHNKRLSDTVDRLLTESNERLQLHLKERMAALEEKERLAEEIEKLRSELDQMKLRAGSLIEPTLSRPHLDTSAELRYSVGSLVDSQSDYRSTKVIRRPRRGRMGVRRDEPKVKSLGDHEWNRTQQIGVLSSHPFESDTEMSDIDDDDRETLFSSMDLLSPSGHSDAQTLAMMLQEQLDAINKEIRLIQEEKESTELRAEEIENRVASVSLEGLNLARVHQGTSITGSVTASSLASSSPPSGHSTPKLTPRSPAREMDRMGVMTLIAVVEEDGREDKATIKCETSPPPTPRAIRMTHTLPSSYHNDARSSLPASLEPESIGLGSVNSSQDSLHKAPKKKGIKSSIGRLFGKKEKARLGQLRGYMETEAAAQESLGLGKLGTQAEKDRRLKKKHELLEEARRKGLPFAQWDGPTVVAWLEDFGSSVTRFVSEIFSIAVKLICCKSEYTNVYIFLNTKKDCPCVIQGNPKFEAVFDKLWLGMPAWYVAACRANVKSGAIMSALSDTEIQREIGISNPLHRLKLRLAIQEMVSLTSPSAPPTSRTTLAYGDMNHEWIGNEWLPSLGLPQYRSYFMECLVDARMLDHLTKKDLRVHLKMVDSFHRTSLQYGIMCLKRLNYDRKELEKRREMSQHEIKDVLVWSNDRVIRWIQAIGLREYANNILESGVHGSLIALDENFDYSSLALLLQIPTQNTQASLLMLLMVNLCFITTTEVRQLNSSYILMLTRHSKEASTEL</sequence>
<dbReference type="PROSITE" id="PS50105">
    <property type="entry name" value="SAM_DOMAIN"/>
    <property type="match status" value="3"/>
</dbReference>
<protein>
    <submittedName>
        <fullName evidence="6">Liprin-alpha-2</fullName>
    </submittedName>
</protein>
<keyword evidence="2 3" id="KW-0175">Coiled coil</keyword>
<dbReference type="EMBL" id="WHWB01034693">
    <property type="protein sequence ID" value="KAJ7405751.1"/>
    <property type="molecule type" value="Genomic_DNA"/>
</dbReference>
<dbReference type="InterPro" id="IPR013761">
    <property type="entry name" value="SAM/pointed_sf"/>
</dbReference>
<feature type="coiled-coil region" evidence="3">
    <location>
        <begin position="4"/>
        <end position="185"/>
    </location>
</feature>
<dbReference type="InterPro" id="IPR001660">
    <property type="entry name" value="SAM"/>
</dbReference>
<dbReference type="InterPro" id="IPR057892">
    <property type="entry name" value="LIP-1_CC2"/>
</dbReference>
<dbReference type="SMART" id="SM00454">
    <property type="entry name" value="SAM"/>
    <property type="match status" value="3"/>
</dbReference>
<feature type="domain" description="SAM" evidence="5">
    <location>
        <begin position="767"/>
        <end position="811"/>
    </location>
</feature>
<feature type="domain" description="SAM" evidence="5">
    <location>
        <begin position="686"/>
        <end position="743"/>
    </location>
</feature>
<comment type="caution">
    <text evidence="6">The sequence shown here is derived from an EMBL/GenBank/DDBJ whole genome shotgun (WGS) entry which is preliminary data.</text>
</comment>
<accession>A0ABQ9CTU1</accession>
<evidence type="ECO:0000256" key="2">
    <source>
        <dbReference type="ARBA" id="ARBA00023054"/>
    </source>
</evidence>
<evidence type="ECO:0000256" key="3">
    <source>
        <dbReference type="SAM" id="Coils"/>
    </source>
</evidence>
<dbReference type="Pfam" id="PF00536">
    <property type="entry name" value="SAM_1"/>
    <property type="match status" value="1"/>
</dbReference>
<keyword evidence="7" id="KW-1185">Reference proteome</keyword>
<dbReference type="Gene3D" id="1.10.150.50">
    <property type="entry name" value="Transcription Factor, Ets-1"/>
    <property type="match status" value="4"/>
</dbReference>
<name>A0ABQ9CTU1_9PASS</name>
<feature type="region of interest" description="Disordered" evidence="4">
    <location>
        <begin position="432"/>
        <end position="468"/>
    </location>
</feature>
<evidence type="ECO:0000313" key="6">
    <source>
        <dbReference type="EMBL" id="KAJ7405751.1"/>
    </source>
</evidence>
<dbReference type="SUPFAM" id="SSF47769">
    <property type="entry name" value="SAM/Pointed domain"/>
    <property type="match status" value="3"/>
</dbReference>
<dbReference type="Pfam" id="PF25526">
    <property type="entry name" value="LIP-1"/>
    <property type="match status" value="1"/>
</dbReference>
<evidence type="ECO:0000313" key="7">
    <source>
        <dbReference type="Proteomes" id="UP001145742"/>
    </source>
</evidence>
<dbReference type="InterPro" id="IPR037622">
    <property type="entry name" value="LIP-1_SAM_3"/>
</dbReference>
<dbReference type="CDD" id="cd09568">
    <property type="entry name" value="SAM_liprin-alpha1_2_3_4_repeat3"/>
    <property type="match status" value="1"/>
</dbReference>
<dbReference type="Proteomes" id="UP001145742">
    <property type="component" value="Unassembled WGS sequence"/>
</dbReference>
<dbReference type="PANTHER" id="PTHR12587">
    <property type="entry name" value="LAR INTERACTING PROTEIN LIP -RELATED PROTEIN"/>
    <property type="match status" value="1"/>
</dbReference>
<proteinExistence type="predicted"/>
<dbReference type="InterPro" id="IPR029515">
    <property type="entry name" value="Liprin"/>
</dbReference>